<dbReference type="InterPro" id="IPR000533">
    <property type="entry name" value="Tropomyosin"/>
</dbReference>
<gene>
    <name evidence="4" type="ORF">GCM10007112_05570</name>
    <name evidence="3" type="ORF">Vsou_07360</name>
</gene>
<proteinExistence type="predicted"/>
<feature type="coiled-coil region" evidence="2">
    <location>
        <begin position="43"/>
        <end position="161"/>
    </location>
</feature>
<dbReference type="Pfam" id="PF00261">
    <property type="entry name" value="Tropomyosin"/>
    <property type="match status" value="1"/>
</dbReference>
<reference evidence="3" key="4">
    <citation type="journal article" date="2023" name="Microbiol. Resour. Announc.">
        <title>Complete Genome Sequence of Vulcanisaeta souniana Strain IC-059, a Hyperthermophilic Archaeon Isolated from Hot Spring Water in Japan.</title>
        <authorList>
            <person name="Kato S."/>
            <person name="Itoh T."/>
            <person name="Wu L."/>
            <person name="Ma J."/>
            <person name="Ohkuma M."/>
        </authorList>
    </citation>
    <scope>NUCLEOTIDE SEQUENCE</scope>
    <source>
        <strain evidence="3">JCM 11219</strain>
    </source>
</reference>
<evidence type="ECO:0000256" key="1">
    <source>
        <dbReference type="ARBA" id="ARBA00023054"/>
    </source>
</evidence>
<dbReference type="SUPFAM" id="SSF57997">
    <property type="entry name" value="Tropomyosin"/>
    <property type="match status" value="1"/>
</dbReference>
<dbReference type="GeneID" id="76206289"/>
<dbReference type="EMBL" id="AP026830">
    <property type="protein sequence ID" value="BDR91643.1"/>
    <property type="molecule type" value="Genomic_DNA"/>
</dbReference>
<keyword evidence="6" id="KW-1185">Reference proteome</keyword>
<organism evidence="4 5">
    <name type="scientific">Vulcanisaeta souniana JCM 11219</name>
    <dbReference type="NCBI Taxonomy" id="1293586"/>
    <lineage>
        <taxon>Archaea</taxon>
        <taxon>Thermoproteota</taxon>
        <taxon>Thermoprotei</taxon>
        <taxon>Thermoproteales</taxon>
        <taxon>Thermoproteaceae</taxon>
        <taxon>Vulcanisaeta</taxon>
    </lineage>
</organism>
<dbReference type="Gene3D" id="1.20.5.1070">
    <property type="entry name" value="Head and neck region of the ectodomain of NDV fusion glycoprotein"/>
    <property type="match status" value="1"/>
</dbReference>
<dbReference type="PANTHER" id="PTHR38753:SF1">
    <property type="entry name" value="SLR1441 PROTEIN"/>
    <property type="match status" value="1"/>
</dbReference>
<reference evidence="4" key="2">
    <citation type="submission" date="2020-09" db="EMBL/GenBank/DDBJ databases">
        <authorList>
            <person name="Sun Q."/>
            <person name="Ohkuma M."/>
        </authorList>
    </citation>
    <scope>NUCLEOTIDE SEQUENCE</scope>
    <source>
        <strain evidence="4">JCM 11219</strain>
    </source>
</reference>
<reference evidence="6" key="3">
    <citation type="submission" date="2022-09" db="EMBL/GenBank/DDBJ databases">
        <title>Complete genome sequence of Vulcanisaeta souniana.</title>
        <authorList>
            <person name="Kato S."/>
            <person name="Itoh T."/>
            <person name="Ohkuma M."/>
        </authorList>
    </citation>
    <scope>NUCLEOTIDE SEQUENCE [LARGE SCALE GENOMIC DNA]</scope>
    <source>
        <strain evidence="6">JCM 11219</strain>
    </source>
</reference>
<name>A0A830EHC5_9CREN</name>
<dbReference type="AlphaFoldDB" id="A0A830EHC5"/>
<reference evidence="4" key="1">
    <citation type="journal article" date="2014" name="Int. J. Syst. Evol. Microbiol.">
        <title>Complete genome sequence of Corynebacterium casei LMG S-19264T (=DSM 44701T), isolated from a smear-ripened cheese.</title>
        <authorList>
            <consortium name="US DOE Joint Genome Institute (JGI-PGF)"/>
            <person name="Walter F."/>
            <person name="Albersmeier A."/>
            <person name="Kalinowski J."/>
            <person name="Ruckert C."/>
        </authorList>
    </citation>
    <scope>NUCLEOTIDE SEQUENCE</scope>
    <source>
        <strain evidence="4">JCM 11219</strain>
    </source>
</reference>
<sequence>MVDVITIIAVIVSVASSTASLAYWLGRRFTEIESRFGHVDSRLGQIEDRFNKIENRINVIEGKINGVEERVNRIEERIGKVEERIINIENRIEKIENGLSGIEDRVSKIEDRINRIEDRINKIEDRISNIENRISGVENRINSLEIRIERLENAFKQFSEVLITALESKGIFTSTEALTLRSMVKTLLPVPRTKYYTWEVYERLRQLLDKDPNEYTMADIEQLNDIADLIEKEGFETKRRDLIEYAWKLRYYAMVAKVVFVYPKLRQQK</sequence>
<dbReference type="Gene3D" id="1.20.5.110">
    <property type="match status" value="1"/>
</dbReference>
<protein>
    <submittedName>
        <fullName evidence="4">Uncharacterized protein</fullName>
    </submittedName>
</protein>
<dbReference type="RefSeq" id="WP_188602562.1">
    <property type="nucleotide sequence ID" value="NZ_AP026830.1"/>
</dbReference>
<evidence type="ECO:0000313" key="3">
    <source>
        <dbReference type="EMBL" id="BDR91643.1"/>
    </source>
</evidence>
<dbReference type="Proteomes" id="UP001060771">
    <property type="component" value="Chromosome"/>
</dbReference>
<dbReference type="OrthoDB" id="28954at2157"/>
<accession>A0A830EHC5</accession>
<dbReference type="PANTHER" id="PTHR38753">
    <property type="entry name" value="SLR1441 PROTEIN"/>
    <property type="match status" value="1"/>
</dbReference>
<evidence type="ECO:0000313" key="6">
    <source>
        <dbReference type="Proteomes" id="UP001060771"/>
    </source>
</evidence>
<dbReference type="Gene3D" id="1.20.5.170">
    <property type="match status" value="1"/>
</dbReference>
<evidence type="ECO:0000313" key="5">
    <source>
        <dbReference type="Proteomes" id="UP000657075"/>
    </source>
</evidence>
<dbReference type="EMBL" id="BMNM01000001">
    <property type="protein sequence ID" value="GGI71661.1"/>
    <property type="molecule type" value="Genomic_DNA"/>
</dbReference>
<evidence type="ECO:0000313" key="4">
    <source>
        <dbReference type="EMBL" id="GGI71661.1"/>
    </source>
</evidence>
<evidence type="ECO:0000256" key="2">
    <source>
        <dbReference type="SAM" id="Coils"/>
    </source>
</evidence>
<dbReference type="Proteomes" id="UP000657075">
    <property type="component" value="Unassembled WGS sequence"/>
</dbReference>
<keyword evidence="1 2" id="KW-0175">Coiled coil</keyword>